<gene>
    <name evidence="1" type="ORF">LOY88_004211</name>
</gene>
<reference evidence="1" key="1">
    <citation type="journal article" date="2022" name="bioRxiv">
        <title>Population genetic analysis of Ophidiomyces ophidiicola, the causative agent of snake fungal disease, indicates recent introductions to the USA.</title>
        <authorList>
            <person name="Ladner J.T."/>
            <person name="Palmer J.M."/>
            <person name="Ettinger C.L."/>
            <person name="Stajich J.E."/>
            <person name="Farrell T.M."/>
            <person name="Glorioso B.M."/>
            <person name="Lawson B."/>
            <person name="Price S.J."/>
            <person name="Stengle A.G."/>
            <person name="Grear D.A."/>
            <person name="Lorch J.M."/>
        </authorList>
    </citation>
    <scope>NUCLEOTIDE SEQUENCE</scope>
    <source>
        <strain evidence="1">NWHC 24266-5</strain>
    </source>
</reference>
<comment type="caution">
    <text evidence="1">The sequence shown here is derived from an EMBL/GenBank/DDBJ whole genome shotgun (WGS) entry which is preliminary data.</text>
</comment>
<evidence type="ECO:0000313" key="1">
    <source>
        <dbReference type="EMBL" id="KAI2385260.1"/>
    </source>
</evidence>
<accession>A0ACB8UUE8</accession>
<dbReference type="EMBL" id="JALBCA010000061">
    <property type="protein sequence ID" value="KAI2385260.1"/>
    <property type="molecule type" value="Genomic_DNA"/>
</dbReference>
<name>A0ACB8UUE8_9EURO</name>
<proteinExistence type="predicted"/>
<sequence length="394" mass="41143">MRSVARALVASFFALRSVNGFWDHDGESTSQATPTGAGNSPRVLQSDTSTTSSDVSPSAACSGTLFYSGYLPQLIYTTVTSTSTITGFQPMRMLEPIYITPLPPCASYDCSLGFRHEDSCRQLSLPVFAPLNSLISVTKKTTIYQAPVSVTPPVFSGLGQVKNTRLPMETITVPSAPEFAHWIESAIFGQINLSSSHSDSNGPAPEPTRRPDQNDETRLQGHPTDSGGEGPQLEPASTTVLTLAGIPVTIRGSQVTSIVYGDPPMTQAISGQATLTLTAANSGRTVEFIVSPSAIIHGGDSFPLNLPVPATIATATRAISDGSQTHRVSSPEATSVERDQTSTGSIRGSGIAETGGASRTSSVPGMKNSATSSNIPVLLCVLVFAPLASVLTLT</sequence>
<organism evidence="1">
    <name type="scientific">Ophidiomyces ophidiicola</name>
    <dbReference type="NCBI Taxonomy" id="1387563"/>
    <lineage>
        <taxon>Eukaryota</taxon>
        <taxon>Fungi</taxon>
        <taxon>Dikarya</taxon>
        <taxon>Ascomycota</taxon>
        <taxon>Pezizomycotina</taxon>
        <taxon>Eurotiomycetes</taxon>
        <taxon>Eurotiomycetidae</taxon>
        <taxon>Onygenales</taxon>
        <taxon>Onygenaceae</taxon>
        <taxon>Ophidiomyces</taxon>
    </lineage>
</organism>
<protein>
    <submittedName>
        <fullName evidence="1">Uncharacterized protein</fullName>
    </submittedName>
</protein>